<dbReference type="Proteomes" id="UP000006180">
    <property type="component" value="Chromosome"/>
</dbReference>
<feature type="modified residue" description="N6-(pyridoxal phosphate)lysine" evidence="5">
    <location>
        <position position="244"/>
    </location>
</feature>
<dbReference type="STRING" id="1185652.USDA257_c18320"/>
<dbReference type="PANTHER" id="PTHR42735">
    <property type="match status" value="1"/>
</dbReference>
<evidence type="ECO:0000313" key="7">
    <source>
        <dbReference type="EMBL" id="AFL50419.1"/>
    </source>
</evidence>
<evidence type="ECO:0000256" key="3">
    <source>
        <dbReference type="ARBA" id="ARBA00023239"/>
    </source>
</evidence>
<comment type="similarity">
    <text evidence="4">Belongs to the group II decarboxylase family. Sphingosine-1-phosphate lyase subfamily.</text>
</comment>
<organism evidence="7 8">
    <name type="scientific">Sinorhizobium fredii (strain USDA 257)</name>
    <dbReference type="NCBI Taxonomy" id="1185652"/>
    <lineage>
        <taxon>Bacteria</taxon>
        <taxon>Pseudomonadati</taxon>
        <taxon>Pseudomonadota</taxon>
        <taxon>Alphaproteobacteria</taxon>
        <taxon>Hyphomicrobiales</taxon>
        <taxon>Rhizobiaceae</taxon>
        <taxon>Sinorhizobium/Ensifer group</taxon>
        <taxon>Sinorhizobium</taxon>
    </lineage>
</organism>
<dbReference type="GO" id="GO:0004837">
    <property type="term" value="F:tyrosine decarboxylase activity"/>
    <property type="evidence" value="ECO:0007669"/>
    <property type="project" value="UniProtKB-EC"/>
</dbReference>
<dbReference type="InterPro" id="IPR015424">
    <property type="entry name" value="PyrdxlP-dep_Trfase"/>
</dbReference>
<dbReference type="Gene3D" id="6.10.140.2150">
    <property type="match status" value="1"/>
</dbReference>
<reference evidence="7 8" key="1">
    <citation type="journal article" date="2012" name="J. Bacteriol.">
        <title>Complete genome sequence of the broad-host-range strain Sinorhizobium fredii USDA257.</title>
        <authorList>
            <person name="Schuldes J."/>
            <person name="Rodriguez Orbegoso M."/>
            <person name="Schmeisser C."/>
            <person name="Krishnan H.B."/>
            <person name="Daniel R."/>
            <person name="Streit W.R."/>
        </authorList>
    </citation>
    <scope>NUCLEOTIDE SEQUENCE [LARGE SCALE GENOMIC DNA]</scope>
    <source>
        <strain evidence="7 8">USDA 257</strain>
    </source>
</reference>
<dbReference type="KEGG" id="sfd:USDA257_c18320"/>
<accession>I3X3G3</accession>
<dbReference type="PANTHER" id="PTHR42735:SF6">
    <property type="entry name" value="SPHINGOSINE-1-PHOSPHATE LYASE 1"/>
    <property type="match status" value="1"/>
</dbReference>
<sequence length="418" mass="46234">MKQIPAKGLERDVIMQELRQMKSLDFDWRAGRVPSYTYFVDDETLDVQREAYGEYIAENGLGAGRAFKSLELMTDDIKSMAISLFNAPAAAGASFTSGGTESIFMAVKTARDLTRHRRGEPDGRYNIVACETAHPCLDKAGQLLGVDIRRTPHTAEFRADPALLRTSIDQKTMMLFASAPNYPFGTFDPISKIGRLAQERDLRLHVDGCWGGFLSPFAERLGYPIPEWDFRVPGVSSLSADIHKFGYAAKGASVVLYRDVEDQEHERFSFSGWPRGTYSTPTFLGTKAGGAIASAWAVMHFLGVEGYLRAAKLTMDATMQLIEGLNAIPDIYCLTPNGESNLISFATSDPKLDIYAVADRLEECGWLRGRMREPKAIQQGVNPAHLATVTEYLAEVRKAIDHVRGNVAAPVAYDEHSY</sequence>
<dbReference type="eggNOG" id="COG0076">
    <property type="taxonomic scope" value="Bacteria"/>
</dbReference>
<evidence type="ECO:0000256" key="4">
    <source>
        <dbReference type="ARBA" id="ARBA00038302"/>
    </source>
</evidence>
<evidence type="ECO:0000256" key="5">
    <source>
        <dbReference type="PIRSR" id="PIRSR602129-50"/>
    </source>
</evidence>
<dbReference type="GO" id="GO:0030170">
    <property type="term" value="F:pyridoxal phosphate binding"/>
    <property type="evidence" value="ECO:0007669"/>
    <property type="project" value="InterPro"/>
</dbReference>
<comment type="cofactor">
    <cofactor evidence="1 5 6">
        <name>pyridoxal 5'-phosphate</name>
        <dbReference type="ChEBI" id="CHEBI:597326"/>
    </cofactor>
</comment>
<dbReference type="Gene3D" id="3.90.1150.10">
    <property type="entry name" value="Aspartate Aminotransferase, domain 1"/>
    <property type="match status" value="1"/>
</dbReference>
<dbReference type="SUPFAM" id="SSF53383">
    <property type="entry name" value="PLP-dependent transferases"/>
    <property type="match status" value="1"/>
</dbReference>
<evidence type="ECO:0000313" key="8">
    <source>
        <dbReference type="Proteomes" id="UP000006180"/>
    </source>
</evidence>
<keyword evidence="2 5" id="KW-0663">Pyridoxal phosphate</keyword>
<dbReference type="InterPro" id="IPR050477">
    <property type="entry name" value="GrpII_AminoAcid_Decarb"/>
</dbReference>
<dbReference type="EC" id="4.1.1.25" evidence="7"/>
<protein>
    <submittedName>
        <fullName evidence="7">L-tyrosine decarboxylase MfnA</fullName>
        <ecNumber evidence="7">4.1.1.25</ecNumber>
    </submittedName>
</protein>
<proteinExistence type="inferred from homology"/>
<evidence type="ECO:0000256" key="2">
    <source>
        <dbReference type="ARBA" id="ARBA00022898"/>
    </source>
</evidence>
<dbReference type="InterPro" id="IPR015421">
    <property type="entry name" value="PyrdxlP-dep_Trfase_major"/>
</dbReference>
<dbReference type="HOGENOM" id="CLU_028929_2_1_5"/>
<dbReference type="InterPro" id="IPR002129">
    <property type="entry name" value="PyrdxlP-dep_de-COase"/>
</dbReference>
<dbReference type="Gene3D" id="3.40.640.10">
    <property type="entry name" value="Type I PLP-dependent aspartate aminotransferase-like (Major domain)"/>
    <property type="match status" value="1"/>
</dbReference>
<dbReference type="InterPro" id="IPR015422">
    <property type="entry name" value="PyrdxlP-dep_Trfase_small"/>
</dbReference>
<keyword evidence="3 6" id="KW-0456">Lyase</keyword>
<gene>
    <name evidence="7" type="primary">mfnA</name>
    <name evidence="7" type="ORF">USDA257_c18320</name>
</gene>
<dbReference type="AlphaFoldDB" id="I3X3G3"/>
<dbReference type="EMBL" id="CP003563">
    <property type="protein sequence ID" value="AFL50419.1"/>
    <property type="molecule type" value="Genomic_DNA"/>
</dbReference>
<evidence type="ECO:0000256" key="1">
    <source>
        <dbReference type="ARBA" id="ARBA00001933"/>
    </source>
</evidence>
<dbReference type="PATRIC" id="fig|1185652.3.peg.1896"/>
<name>I3X3G3_SINF2</name>
<dbReference type="Pfam" id="PF00282">
    <property type="entry name" value="Pyridoxal_deC"/>
    <property type="match status" value="1"/>
</dbReference>
<evidence type="ECO:0000256" key="6">
    <source>
        <dbReference type="RuleBase" id="RU000382"/>
    </source>
</evidence>
<dbReference type="GO" id="GO:0019752">
    <property type="term" value="P:carboxylic acid metabolic process"/>
    <property type="evidence" value="ECO:0007669"/>
    <property type="project" value="InterPro"/>
</dbReference>